<keyword evidence="3" id="KW-1185">Reference proteome</keyword>
<dbReference type="RefSeq" id="XP_022286103.1">
    <property type="nucleotide sequence ID" value="XM_022430395.1"/>
</dbReference>
<sequence length="136" mass="14110">MIRALLCCVGVVSVLGHPQYRDTIPNGYSVFNPCGSNFWEAVGHYNDIHHTHDKNPFGKAFAAAGHQWTTALCQADSDGDGTSNGAELGDPNCVWTVGATPEGKSTGQPGICEPIGSGACSSSAFRCGCHGHSCVG</sequence>
<dbReference type="Proteomes" id="UP000694844">
    <property type="component" value="Chromosome 1"/>
</dbReference>
<dbReference type="AlphaFoldDB" id="A0A8B8A5Y7"/>
<gene>
    <name evidence="4" type="primary">LOC111099049</name>
</gene>
<name>A0A8B8A5Y7_CRAVI</name>
<dbReference type="Pfam" id="PF24784">
    <property type="entry name" value="Temptin_C"/>
    <property type="match status" value="1"/>
</dbReference>
<dbReference type="InterPro" id="IPR055313">
    <property type="entry name" value="Temptin-like"/>
</dbReference>
<evidence type="ECO:0000313" key="3">
    <source>
        <dbReference type="Proteomes" id="UP000694844"/>
    </source>
</evidence>
<evidence type="ECO:0000313" key="4">
    <source>
        <dbReference type="RefSeq" id="XP_022286103.1"/>
    </source>
</evidence>
<organism evidence="3 4">
    <name type="scientific">Crassostrea virginica</name>
    <name type="common">Eastern oyster</name>
    <dbReference type="NCBI Taxonomy" id="6565"/>
    <lineage>
        <taxon>Eukaryota</taxon>
        <taxon>Metazoa</taxon>
        <taxon>Spiralia</taxon>
        <taxon>Lophotrochozoa</taxon>
        <taxon>Mollusca</taxon>
        <taxon>Bivalvia</taxon>
        <taxon>Autobranchia</taxon>
        <taxon>Pteriomorphia</taxon>
        <taxon>Ostreida</taxon>
        <taxon>Ostreoidea</taxon>
        <taxon>Ostreidae</taxon>
        <taxon>Crassostrea</taxon>
    </lineage>
</organism>
<dbReference type="InterPro" id="IPR057626">
    <property type="entry name" value="S-S_Temptin"/>
</dbReference>
<evidence type="ECO:0000256" key="1">
    <source>
        <dbReference type="SAM" id="SignalP"/>
    </source>
</evidence>
<dbReference type="GeneID" id="111099049"/>
<reference evidence="3" key="1">
    <citation type="submission" date="2024-06" db="UniProtKB">
        <authorList>
            <consortium name="RefSeq"/>
        </authorList>
    </citation>
    <scope>NUCLEOTIDE SEQUENCE [LARGE SCALE GENOMIC DNA]</scope>
</reference>
<proteinExistence type="predicted"/>
<feature type="domain" description="Temptin Cys/Cys disulfide" evidence="2">
    <location>
        <begin position="15"/>
        <end position="110"/>
    </location>
</feature>
<reference evidence="4" key="2">
    <citation type="submission" date="2025-08" db="UniProtKB">
        <authorList>
            <consortium name="RefSeq"/>
        </authorList>
    </citation>
    <scope>IDENTIFICATION</scope>
    <source>
        <tissue evidence="4">Whole sample</tissue>
    </source>
</reference>
<dbReference type="PANTHER" id="PTHR34737:SF2">
    <property type="entry name" value="EF-HAND DOMAIN-CONTAINING PROTEIN"/>
    <property type="match status" value="1"/>
</dbReference>
<keyword evidence="1" id="KW-0732">Signal</keyword>
<feature type="signal peptide" evidence="1">
    <location>
        <begin position="1"/>
        <end position="16"/>
    </location>
</feature>
<feature type="chain" id="PRO_5034562451" evidence="1">
    <location>
        <begin position="17"/>
        <end position="136"/>
    </location>
</feature>
<evidence type="ECO:0000259" key="2">
    <source>
        <dbReference type="Pfam" id="PF24784"/>
    </source>
</evidence>
<protein>
    <submittedName>
        <fullName evidence="4">Temptin-like isoform X1</fullName>
    </submittedName>
</protein>
<dbReference type="KEGG" id="cvn:111099049"/>
<dbReference type="PANTHER" id="PTHR34737">
    <property type="entry name" value="EF-HAND DOMAIN-CONTAINING PROTEIN"/>
    <property type="match status" value="1"/>
</dbReference>
<accession>A0A8B8A5Y7</accession>
<dbReference type="OrthoDB" id="129121at2759"/>